<gene>
    <name evidence="1" type="ORF">ENV60_05455</name>
</gene>
<comment type="caution">
    <text evidence="1">The sequence shown here is derived from an EMBL/GenBank/DDBJ whole genome shotgun (WGS) entry which is preliminary data.</text>
</comment>
<dbReference type="InterPro" id="IPR021457">
    <property type="entry name" value="DUF3108"/>
</dbReference>
<accession>A0A7C4TBW3</accession>
<protein>
    <submittedName>
        <fullName evidence="1">DUF3108 domain-containing protein</fullName>
    </submittedName>
</protein>
<reference evidence="1" key="1">
    <citation type="journal article" date="2020" name="mSystems">
        <title>Genome- and Community-Level Interaction Insights into Carbon Utilization and Element Cycling Functions of Hydrothermarchaeota in Hydrothermal Sediment.</title>
        <authorList>
            <person name="Zhou Z."/>
            <person name="Liu Y."/>
            <person name="Xu W."/>
            <person name="Pan J."/>
            <person name="Luo Z.H."/>
            <person name="Li M."/>
        </authorList>
    </citation>
    <scope>NUCLEOTIDE SEQUENCE [LARGE SCALE GENOMIC DNA]</scope>
    <source>
        <strain evidence="1">SpSt-774</strain>
    </source>
</reference>
<dbReference type="Pfam" id="PF11306">
    <property type="entry name" value="DUF3108"/>
    <property type="match status" value="1"/>
</dbReference>
<sequence>MGFYAKENLPIFLFLIFFLFIQAQSRPLLPGERLEYEARFGMIRLGRMVLEIVDTITMEGVLCYRISSRINSNPDLHFLFSLNDTVNVITSVNELLPLVYEKRIHEGKYSNYYKYNFSQESLFVIVNDSTKVKIKNPVMDLLSFWYYLRKLRLIEHDTIHLILFESMKEHRVDCLIGKKEVVKTPMGRFLAIRVTPKTQGKGVFGPTGSMDIWYSDDENRLPVQIITKLKFGTVVFKLMGVKY</sequence>
<proteinExistence type="predicted"/>
<dbReference type="AlphaFoldDB" id="A0A7C4TBW3"/>
<organism evidence="1">
    <name type="scientific">candidate division WOR-3 bacterium</name>
    <dbReference type="NCBI Taxonomy" id="2052148"/>
    <lineage>
        <taxon>Bacteria</taxon>
        <taxon>Bacteria division WOR-3</taxon>
    </lineage>
</organism>
<evidence type="ECO:0000313" key="1">
    <source>
        <dbReference type="EMBL" id="HGV97724.1"/>
    </source>
</evidence>
<dbReference type="EMBL" id="DTGZ01000100">
    <property type="protein sequence ID" value="HGV97724.1"/>
    <property type="molecule type" value="Genomic_DNA"/>
</dbReference>
<name>A0A7C4TBW3_UNCW3</name>